<reference evidence="2" key="1">
    <citation type="submission" date="2023-03" db="EMBL/GenBank/DDBJ databases">
        <title>Massive genome expansion in bonnet fungi (Mycena s.s.) driven by repeated elements and novel gene families across ecological guilds.</title>
        <authorList>
            <consortium name="Lawrence Berkeley National Laboratory"/>
            <person name="Harder C.B."/>
            <person name="Miyauchi S."/>
            <person name="Viragh M."/>
            <person name="Kuo A."/>
            <person name="Thoen E."/>
            <person name="Andreopoulos B."/>
            <person name="Lu D."/>
            <person name="Skrede I."/>
            <person name="Drula E."/>
            <person name="Henrissat B."/>
            <person name="Morin E."/>
            <person name="Kohler A."/>
            <person name="Barry K."/>
            <person name="LaButti K."/>
            <person name="Morin E."/>
            <person name="Salamov A."/>
            <person name="Lipzen A."/>
            <person name="Mereny Z."/>
            <person name="Hegedus B."/>
            <person name="Baldrian P."/>
            <person name="Stursova M."/>
            <person name="Weitz H."/>
            <person name="Taylor A."/>
            <person name="Grigoriev I.V."/>
            <person name="Nagy L.G."/>
            <person name="Martin F."/>
            <person name="Kauserud H."/>
        </authorList>
    </citation>
    <scope>NUCLEOTIDE SEQUENCE</scope>
    <source>
        <strain evidence="2">9144</strain>
    </source>
</reference>
<keyword evidence="3" id="KW-1185">Reference proteome</keyword>
<dbReference type="Proteomes" id="UP001219525">
    <property type="component" value="Unassembled WGS sequence"/>
</dbReference>
<evidence type="ECO:0008006" key="4">
    <source>
        <dbReference type="Google" id="ProtNLM"/>
    </source>
</evidence>
<gene>
    <name evidence="2" type="ORF">GGX14DRAFT_380867</name>
</gene>
<accession>A0AAD6UW74</accession>
<name>A0AAD6UW74_9AGAR</name>
<comment type="caution">
    <text evidence="2">The sequence shown here is derived from an EMBL/GenBank/DDBJ whole genome shotgun (WGS) entry which is preliminary data.</text>
</comment>
<evidence type="ECO:0000256" key="1">
    <source>
        <dbReference type="SAM" id="MobiDB-lite"/>
    </source>
</evidence>
<dbReference type="Pfam" id="PF18758">
    <property type="entry name" value="KDZ"/>
    <property type="match status" value="1"/>
</dbReference>
<proteinExistence type="predicted"/>
<dbReference type="PANTHER" id="PTHR33096:SF1">
    <property type="entry name" value="CXC1-LIKE CYSTEINE CLUSTER ASSOCIATED WITH KDZ TRANSPOSASES DOMAIN-CONTAINING PROTEIN"/>
    <property type="match status" value="1"/>
</dbReference>
<dbReference type="EMBL" id="JARJCW010000129">
    <property type="protein sequence ID" value="KAJ7191699.1"/>
    <property type="molecule type" value="Genomic_DNA"/>
</dbReference>
<feature type="compositionally biased region" description="Acidic residues" evidence="1">
    <location>
        <begin position="258"/>
        <end position="268"/>
    </location>
</feature>
<feature type="region of interest" description="Disordered" evidence="1">
    <location>
        <begin position="793"/>
        <end position="842"/>
    </location>
</feature>
<protein>
    <recommendedName>
        <fullName evidence="4">CxC2-like cysteine cluster KDZ transposase-associated domain-containing protein</fullName>
    </recommendedName>
</protein>
<dbReference type="InterPro" id="IPR040521">
    <property type="entry name" value="KDZ"/>
</dbReference>
<feature type="region of interest" description="Disordered" evidence="1">
    <location>
        <begin position="255"/>
        <end position="276"/>
    </location>
</feature>
<dbReference type="AlphaFoldDB" id="A0AAD6UW74"/>
<feature type="compositionally biased region" description="Acidic residues" evidence="1">
    <location>
        <begin position="806"/>
        <end position="838"/>
    </location>
</feature>
<organism evidence="2 3">
    <name type="scientific">Mycena pura</name>
    <dbReference type="NCBI Taxonomy" id="153505"/>
    <lineage>
        <taxon>Eukaryota</taxon>
        <taxon>Fungi</taxon>
        <taxon>Dikarya</taxon>
        <taxon>Basidiomycota</taxon>
        <taxon>Agaricomycotina</taxon>
        <taxon>Agaricomycetes</taxon>
        <taxon>Agaricomycetidae</taxon>
        <taxon>Agaricales</taxon>
        <taxon>Marasmiineae</taxon>
        <taxon>Mycenaceae</taxon>
        <taxon>Mycena</taxon>
    </lineage>
</organism>
<dbReference type="PANTHER" id="PTHR33096">
    <property type="entry name" value="CXC2 DOMAIN-CONTAINING PROTEIN"/>
    <property type="match status" value="1"/>
</dbReference>
<evidence type="ECO:0000313" key="2">
    <source>
        <dbReference type="EMBL" id="KAJ7191699.1"/>
    </source>
</evidence>
<evidence type="ECO:0000313" key="3">
    <source>
        <dbReference type="Proteomes" id="UP001219525"/>
    </source>
</evidence>
<sequence length="856" mass="96547">MAWSYALGEAGLAGSYSTPDDAVVAKTISILVVDIYCSYGFLRPASRRNVANQSDVASYKEAVNVLRADEFVATALVRQGLVPCSPGDAPTVAITTRTLEVFRLMQLRCPRLGVQAWVRGLCDLHGLPPRQYLGPQFTDAFDFYLAIRAKVEARVMQALGRDSVDWRLRNACPCCLYKVQGEASFDMPMFCAMDGNDPLKRIHRRKADGFDMDGNAVSYESIERVDSRLPAGDYYLSRAEVDSWAAGDGTMLAKDRDSDDVEDGDETVDGGGCSERWHNMKEDETAKAWGVYDETGIFLALCRHSFVLKVADMVRSGEQMKYGFAMVGHLANANLVESFWMGYDIGCKTRKLNAKHPRLGPLVRAGKFESHIGSFHGTGHSRRCQVRNLPKYIRGAGSEGYEQNEAFFSKSNALAARTRYASVFHRQQAITTYLQHTDRATTYAALSQLLVTKYYRALETLGTEPALKLRLLAMRGLGVTDRSTFDSWLEAEREYLESLEQEPEEETLAMEYYQKLVNFYAASLRSEVFAPTSYEPNLAEAEKATRKREAERRHAFELEAKSLEAVMYLESRLGVVNRWKPGEPEWLEAQALVGKRRYQRALDTLEGLIVGRLFELWRMNYADTGYKLRKHITKALQARSKAIRTALDAYNIAAAALDPPRPQLSWDVVVQYGFLAEFDLLRFSRRDVREEPWAKGPGRAAMDQHFDLLGAKEEIRKLDVEIQRFVTFMKDDEAILQHHEQRLRREGSVELAHQVWLYGRETSRFNADHRRKLSKLAKAPGCTAVMVPGVAVSAERRVPTEGVPSGDDDDEAMTDASPDDASPEEEEEEEEEIDEEAVADGVEAIYRVTTDSARRW</sequence>